<evidence type="ECO:0000256" key="10">
    <source>
        <dbReference type="RuleBase" id="RU000578"/>
    </source>
</evidence>
<keyword evidence="5 9" id="KW-0235">DNA replication</keyword>
<gene>
    <name evidence="9 12" type="primary">recF</name>
    <name evidence="12" type="ORF">FYJ29_04360</name>
</gene>
<evidence type="ECO:0000256" key="8">
    <source>
        <dbReference type="ARBA" id="ARBA00023125"/>
    </source>
</evidence>
<keyword evidence="8 9" id="KW-0238">DNA-binding</keyword>
<evidence type="ECO:0000256" key="1">
    <source>
        <dbReference type="ARBA" id="ARBA00004496"/>
    </source>
</evidence>
<dbReference type="GO" id="GO:0003697">
    <property type="term" value="F:single-stranded DNA binding"/>
    <property type="evidence" value="ECO:0007669"/>
    <property type="project" value="UniProtKB-UniRule"/>
</dbReference>
<dbReference type="Pfam" id="PF02463">
    <property type="entry name" value="SMC_N"/>
    <property type="match status" value="1"/>
</dbReference>
<dbReference type="GO" id="GO:0009432">
    <property type="term" value="P:SOS response"/>
    <property type="evidence" value="ECO:0007669"/>
    <property type="project" value="UniProtKB-UniRule"/>
</dbReference>
<feature type="domain" description="RecF/RecN/SMC N-terminal" evidence="11">
    <location>
        <begin position="3"/>
        <end position="342"/>
    </location>
</feature>
<dbReference type="AlphaFoldDB" id="A0A6L5XCS3"/>
<evidence type="ECO:0000256" key="6">
    <source>
        <dbReference type="ARBA" id="ARBA00022741"/>
    </source>
</evidence>
<reference evidence="12 13" key="1">
    <citation type="submission" date="2019-08" db="EMBL/GenBank/DDBJ databases">
        <title>In-depth cultivation of the pig gut microbiome towards novel bacterial diversity and tailored functional studies.</title>
        <authorList>
            <person name="Wylensek D."/>
            <person name="Hitch T.C.A."/>
            <person name="Clavel T."/>
        </authorList>
    </citation>
    <scope>NUCLEOTIDE SEQUENCE [LARGE SCALE GENOMIC DNA]</scope>
    <source>
        <strain evidence="12 13">Oil-RF-744-WCA-WT-10</strain>
    </source>
</reference>
<sequence>MILEKISILNYKNIGDVELQFSPKVNCLIGNNGMGKTNVLDAIYFLSFCKSCTNQADSSVINHEAQYMMLQGQYTRRDVAEHITLSMQRGKRKRVKRGDKEYKRLSQHIGLLPLVMVSPLDWDLIRGAGEERRRLMNHIISQGDAVYLDALIRYTKALEQRNAMIKNEYRDPLLYETVEAQLCQAAAVIHSAREQWIAQFGPVFMRYYQAIAGGREQVEIIYKSHLAQATMQQVLGANRERDYIMGYTTGGVHRDDIELLLDGHSMRKTGSQGQCKTYTIALRLAQYDFLKHNTGITPLLLLDDIFDKLDASRVESIIDAVSDKRFGQIFITDTNRTHLDEIINRLSDDYMMIAVDHGACKPIVEGGVQS</sequence>
<dbReference type="HAMAP" id="MF_00365">
    <property type="entry name" value="RecF"/>
    <property type="match status" value="1"/>
</dbReference>
<organism evidence="12 13">
    <name type="scientific">Sodaliphilus pleomorphus</name>
    <dbReference type="NCBI Taxonomy" id="2606626"/>
    <lineage>
        <taxon>Bacteria</taxon>
        <taxon>Pseudomonadati</taxon>
        <taxon>Bacteroidota</taxon>
        <taxon>Bacteroidia</taxon>
        <taxon>Bacteroidales</taxon>
        <taxon>Muribaculaceae</taxon>
        <taxon>Sodaliphilus</taxon>
    </lineage>
</organism>
<keyword evidence="9 10" id="KW-0227">DNA damage</keyword>
<dbReference type="GO" id="GO:0005524">
    <property type="term" value="F:ATP binding"/>
    <property type="evidence" value="ECO:0007669"/>
    <property type="project" value="UniProtKB-UniRule"/>
</dbReference>
<dbReference type="InterPro" id="IPR027417">
    <property type="entry name" value="P-loop_NTPase"/>
</dbReference>
<keyword evidence="9 10" id="KW-0742">SOS response</keyword>
<accession>A0A6L5XCS3</accession>
<dbReference type="Gene3D" id="3.40.50.300">
    <property type="entry name" value="P-loop containing nucleotide triphosphate hydrolases"/>
    <property type="match status" value="1"/>
</dbReference>
<evidence type="ECO:0000256" key="4">
    <source>
        <dbReference type="ARBA" id="ARBA00022490"/>
    </source>
</evidence>
<dbReference type="GO" id="GO:0006302">
    <property type="term" value="P:double-strand break repair"/>
    <property type="evidence" value="ECO:0007669"/>
    <property type="project" value="TreeGrafter"/>
</dbReference>
<evidence type="ECO:0000256" key="9">
    <source>
        <dbReference type="HAMAP-Rule" id="MF_00365"/>
    </source>
</evidence>
<dbReference type="InterPro" id="IPR042174">
    <property type="entry name" value="RecF_2"/>
</dbReference>
<dbReference type="GO" id="GO:0000731">
    <property type="term" value="P:DNA synthesis involved in DNA repair"/>
    <property type="evidence" value="ECO:0007669"/>
    <property type="project" value="TreeGrafter"/>
</dbReference>
<keyword evidence="6 9" id="KW-0547">Nucleotide-binding</keyword>
<dbReference type="InterPro" id="IPR001238">
    <property type="entry name" value="DNA-binding_RecF"/>
</dbReference>
<evidence type="ECO:0000256" key="3">
    <source>
        <dbReference type="ARBA" id="ARBA00020170"/>
    </source>
</evidence>
<dbReference type="InterPro" id="IPR003395">
    <property type="entry name" value="RecF/RecN/SMC_N"/>
</dbReference>
<dbReference type="GO" id="GO:0005737">
    <property type="term" value="C:cytoplasm"/>
    <property type="evidence" value="ECO:0007669"/>
    <property type="project" value="UniProtKB-SubCell"/>
</dbReference>
<protein>
    <recommendedName>
        <fullName evidence="3 9">DNA replication and repair protein RecF</fullName>
    </recommendedName>
</protein>
<dbReference type="RefSeq" id="WP_154327598.1">
    <property type="nucleotide sequence ID" value="NZ_CP045696.1"/>
</dbReference>
<comment type="similarity">
    <text evidence="2 9 10">Belongs to the RecF family.</text>
</comment>
<dbReference type="GO" id="GO:0006260">
    <property type="term" value="P:DNA replication"/>
    <property type="evidence" value="ECO:0007669"/>
    <property type="project" value="UniProtKB-UniRule"/>
</dbReference>
<comment type="function">
    <text evidence="9 10">The RecF protein is involved in DNA metabolism; it is required for DNA replication and normal SOS inducibility. RecF binds preferentially to single-stranded, linear DNA. It also seems to bind ATP.</text>
</comment>
<keyword evidence="7 9" id="KW-0067">ATP-binding</keyword>
<feature type="binding site" evidence="9">
    <location>
        <begin position="30"/>
        <end position="37"/>
    </location>
    <ligand>
        <name>ATP</name>
        <dbReference type="ChEBI" id="CHEBI:30616"/>
    </ligand>
</feature>
<evidence type="ECO:0000313" key="13">
    <source>
        <dbReference type="Proteomes" id="UP000483362"/>
    </source>
</evidence>
<keyword evidence="4 9" id="KW-0963">Cytoplasm</keyword>
<name>A0A6L5XCS3_9BACT</name>
<dbReference type="PANTHER" id="PTHR32182">
    <property type="entry name" value="DNA REPLICATION AND REPAIR PROTEIN RECF"/>
    <property type="match status" value="1"/>
</dbReference>
<evidence type="ECO:0000256" key="2">
    <source>
        <dbReference type="ARBA" id="ARBA00008016"/>
    </source>
</evidence>
<evidence type="ECO:0000256" key="5">
    <source>
        <dbReference type="ARBA" id="ARBA00022705"/>
    </source>
</evidence>
<evidence type="ECO:0000259" key="11">
    <source>
        <dbReference type="Pfam" id="PF02463"/>
    </source>
</evidence>
<dbReference type="NCBIfam" id="TIGR00611">
    <property type="entry name" value="recf"/>
    <property type="match status" value="1"/>
</dbReference>
<dbReference type="Proteomes" id="UP000483362">
    <property type="component" value="Unassembled WGS sequence"/>
</dbReference>
<comment type="caution">
    <text evidence="12">The sequence shown here is derived from an EMBL/GenBank/DDBJ whole genome shotgun (WGS) entry which is preliminary data.</text>
</comment>
<keyword evidence="13" id="KW-1185">Reference proteome</keyword>
<evidence type="ECO:0000256" key="7">
    <source>
        <dbReference type="ARBA" id="ARBA00022840"/>
    </source>
</evidence>
<dbReference type="Gene3D" id="1.20.1050.90">
    <property type="entry name" value="RecF/RecN/SMC, N-terminal domain"/>
    <property type="match status" value="1"/>
</dbReference>
<dbReference type="SUPFAM" id="SSF52540">
    <property type="entry name" value="P-loop containing nucleoside triphosphate hydrolases"/>
    <property type="match status" value="1"/>
</dbReference>
<dbReference type="EMBL" id="VULT01000005">
    <property type="protein sequence ID" value="MSS16998.1"/>
    <property type="molecule type" value="Genomic_DNA"/>
</dbReference>
<dbReference type="PROSITE" id="PS00618">
    <property type="entry name" value="RECF_2"/>
    <property type="match status" value="1"/>
</dbReference>
<comment type="subcellular location">
    <subcellularLocation>
        <location evidence="1 9 10">Cytoplasm</location>
    </subcellularLocation>
</comment>
<dbReference type="PANTHER" id="PTHR32182:SF0">
    <property type="entry name" value="DNA REPLICATION AND REPAIR PROTEIN RECF"/>
    <property type="match status" value="1"/>
</dbReference>
<keyword evidence="9 10" id="KW-0234">DNA repair</keyword>
<dbReference type="InterPro" id="IPR018078">
    <property type="entry name" value="DNA-binding_RecF_CS"/>
</dbReference>
<proteinExistence type="inferred from homology"/>
<evidence type="ECO:0000313" key="12">
    <source>
        <dbReference type="EMBL" id="MSS16998.1"/>
    </source>
</evidence>